<dbReference type="PANTHER" id="PTHR10024">
    <property type="entry name" value="SYNAPTOTAGMIN"/>
    <property type="match status" value="1"/>
</dbReference>
<accession>A0AAV9SDH5</accession>
<dbReference type="PROSITE" id="PS50004">
    <property type="entry name" value="C2"/>
    <property type="match status" value="1"/>
</dbReference>
<evidence type="ECO:0000256" key="2">
    <source>
        <dbReference type="SAM" id="MobiDB-lite"/>
    </source>
</evidence>
<feature type="transmembrane region" description="Helical" evidence="3">
    <location>
        <begin position="51"/>
        <end position="74"/>
    </location>
</feature>
<dbReference type="GO" id="GO:0005886">
    <property type="term" value="C:plasma membrane"/>
    <property type="evidence" value="ECO:0007669"/>
    <property type="project" value="TreeGrafter"/>
</dbReference>
<dbReference type="GO" id="GO:0030276">
    <property type="term" value="F:clathrin binding"/>
    <property type="evidence" value="ECO:0007669"/>
    <property type="project" value="TreeGrafter"/>
</dbReference>
<dbReference type="GO" id="GO:0098793">
    <property type="term" value="C:presynapse"/>
    <property type="evidence" value="ECO:0007669"/>
    <property type="project" value="GOC"/>
</dbReference>
<feature type="domain" description="C2" evidence="4">
    <location>
        <begin position="396"/>
        <end position="519"/>
    </location>
</feature>
<keyword evidence="3" id="KW-0472">Membrane</keyword>
<feature type="region of interest" description="Disordered" evidence="2">
    <location>
        <begin position="131"/>
        <end position="160"/>
    </location>
</feature>
<feature type="transmembrane region" description="Helical" evidence="3">
    <location>
        <begin position="12"/>
        <end position="39"/>
    </location>
</feature>
<sequence length="537" mass="59681">MPYHDEEYPGQPLWQSVLLFCCKGVIEGIMVVLFFWLLVQVLFTKQLEVHLQVLLLVGLIVFCLSLILGCVLCWKKSDICAAITNSFTPTQASLETVTHVQDPRSSDETTGSRQLCEELDGEVLEYPSTFTSPAPSESGHFSQAFSNQTQPASDENEQATSHFSLRRFSSPLQTAPLYKPIHPSRASLPLLPKLGMLTRTCKAMQRRCTVAGDYRSSDECSRLTRSSINSKLIPEKPIPLVPLSYGSSASCKPILSKLCLHFTVAFSLEQQTLTVTVLNLTGRPQRLEDVTVLGCLPPLYTCPSPVATQGSCNPESNSLVLILKVSSLNELQNCELRLAAYVQKEQSQRATALGEVVVKCGERDWRSEHSFHFIKELDQNNVHIEKDALMCRERSCPPQILIALEYQVRTHSIRTTVLSADNLDSLAQTSAATDYQMQISLHHDGVLISSRETHRHSCPTWSSSFVFELPPGDINQLPISLQFVIMQNQSLSEAKVVGRVLIGAGAAEAGRAHWRDVCSLHVELARLHIVHAEPRRP</sequence>
<gene>
    <name evidence="5" type="ORF">CRENBAI_013822</name>
</gene>
<name>A0AAV9SDH5_9TELE</name>
<evidence type="ECO:0000313" key="6">
    <source>
        <dbReference type="Proteomes" id="UP001311232"/>
    </source>
</evidence>
<comment type="caution">
    <text evidence="5">The sequence shown here is derived from an EMBL/GenBank/DDBJ whole genome shotgun (WGS) entry which is preliminary data.</text>
</comment>
<dbReference type="EMBL" id="JAHHUM010000578">
    <property type="protein sequence ID" value="KAK5619437.1"/>
    <property type="molecule type" value="Genomic_DNA"/>
</dbReference>
<comment type="similarity">
    <text evidence="1">Belongs to the synaptotagmin family.</text>
</comment>
<dbReference type="SUPFAM" id="SSF49562">
    <property type="entry name" value="C2 domain (Calcium/lipid-binding domain, CaLB)"/>
    <property type="match status" value="1"/>
</dbReference>
<dbReference type="InterPro" id="IPR035892">
    <property type="entry name" value="C2_domain_sf"/>
</dbReference>
<evidence type="ECO:0000259" key="4">
    <source>
        <dbReference type="PROSITE" id="PS50004"/>
    </source>
</evidence>
<protein>
    <recommendedName>
        <fullName evidence="4">C2 domain-containing protein</fullName>
    </recommendedName>
</protein>
<dbReference type="InterPro" id="IPR000008">
    <property type="entry name" value="C2_dom"/>
</dbReference>
<dbReference type="GO" id="GO:0006906">
    <property type="term" value="P:vesicle fusion"/>
    <property type="evidence" value="ECO:0007669"/>
    <property type="project" value="TreeGrafter"/>
</dbReference>
<keyword evidence="6" id="KW-1185">Reference proteome</keyword>
<dbReference type="GO" id="GO:0005509">
    <property type="term" value="F:calcium ion binding"/>
    <property type="evidence" value="ECO:0007669"/>
    <property type="project" value="TreeGrafter"/>
</dbReference>
<dbReference type="AlphaFoldDB" id="A0AAV9SDH5"/>
<dbReference type="GO" id="GO:0048791">
    <property type="term" value="P:calcium ion-regulated exocytosis of neurotransmitter"/>
    <property type="evidence" value="ECO:0007669"/>
    <property type="project" value="TreeGrafter"/>
</dbReference>
<dbReference type="Gene3D" id="2.60.40.150">
    <property type="entry name" value="C2 domain"/>
    <property type="match status" value="1"/>
</dbReference>
<dbReference type="Pfam" id="PF00168">
    <property type="entry name" value="C2"/>
    <property type="match status" value="1"/>
</dbReference>
<dbReference type="GO" id="GO:0070382">
    <property type="term" value="C:exocytic vesicle"/>
    <property type="evidence" value="ECO:0007669"/>
    <property type="project" value="TreeGrafter"/>
</dbReference>
<proteinExistence type="inferred from homology"/>
<organism evidence="5 6">
    <name type="scientific">Crenichthys baileyi</name>
    <name type="common">White River springfish</name>
    <dbReference type="NCBI Taxonomy" id="28760"/>
    <lineage>
        <taxon>Eukaryota</taxon>
        <taxon>Metazoa</taxon>
        <taxon>Chordata</taxon>
        <taxon>Craniata</taxon>
        <taxon>Vertebrata</taxon>
        <taxon>Euteleostomi</taxon>
        <taxon>Actinopterygii</taxon>
        <taxon>Neopterygii</taxon>
        <taxon>Teleostei</taxon>
        <taxon>Neoteleostei</taxon>
        <taxon>Acanthomorphata</taxon>
        <taxon>Ovalentaria</taxon>
        <taxon>Atherinomorphae</taxon>
        <taxon>Cyprinodontiformes</taxon>
        <taxon>Goodeidae</taxon>
        <taxon>Crenichthys</taxon>
    </lineage>
</organism>
<dbReference type="GO" id="GO:0030424">
    <property type="term" value="C:axon"/>
    <property type="evidence" value="ECO:0007669"/>
    <property type="project" value="TreeGrafter"/>
</dbReference>
<dbReference type="GO" id="GO:0001786">
    <property type="term" value="F:phosphatidylserine binding"/>
    <property type="evidence" value="ECO:0007669"/>
    <property type="project" value="TreeGrafter"/>
</dbReference>
<dbReference type="GO" id="GO:0000149">
    <property type="term" value="F:SNARE binding"/>
    <property type="evidence" value="ECO:0007669"/>
    <property type="project" value="TreeGrafter"/>
</dbReference>
<dbReference type="PANTHER" id="PTHR10024:SF351">
    <property type="entry name" value="SYNAPTOTAGMIN-4-LIKE"/>
    <property type="match status" value="1"/>
</dbReference>
<evidence type="ECO:0000313" key="5">
    <source>
        <dbReference type="EMBL" id="KAK5619437.1"/>
    </source>
</evidence>
<evidence type="ECO:0000256" key="1">
    <source>
        <dbReference type="ARBA" id="ARBA00006996"/>
    </source>
</evidence>
<dbReference type="Proteomes" id="UP001311232">
    <property type="component" value="Unassembled WGS sequence"/>
</dbReference>
<keyword evidence="3" id="KW-1133">Transmembrane helix</keyword>
<keyword evidence="3" id="KW-0812">Transmembrane</keyword>
<evidence type="ECO:0000256" key="3">
    <source>
        <dbReference type="SAM" id="Phobius"/>
    </source>
</evidence>
<dbReference type="GO" id="GO:0005544">
    <property type="term" value="F:calcium-dependent phospholipid binding"/>
    <property type="evidence" value="ECO:0007669"/>
    <property type="project" value="TreeGrafter"/>
</dbReference>
<reference evidence="5 6" key="1">
    <citation type="submission" date="2021-06" db="EMBL/GenBank/DDBJ databases">
        <authorList>
            <person name="Palmer J.M."/>
        </authorList>
    </citation>
    <scope>NUCLEOTIDE SEQUENCE [LARGE SCALE GENOMIC DNA]</scope>
    <source>
        <strain evidence="5 6">MEX-2019</strain>
        <tissue evidence="5">Muscle</tissue>
    </source>
</reference>